<evidence type="ECO:0000256" key="3">
    <source>
        <dbReference type="ARBA" id="ARBA00022989"/>
    </source>
</evidence>
<feature type="transmembrane region" description="Helical" evidence="7">
    <location>
        <begin position="106"/>
        <end position="128"/>
    </location>
</feature>
<feature type="domain" description="Rhodopsin" evidence="8">
    <location>
        <begin position="45"/>
        <end position="286"/>
    </location>
</feature>
<keyword evidence="3 7" id="KW-1133">Transmembrane helix</keyword>
<evidence type="ECO:0000313" key="10">
    <source>
        <dbReference type="Proteomes" id="UP000284375"/>
    </source>
</evidence>
<feature type="region of interest" description="Disordered" evidence="6">
    <location>
        <begin position="295"/>
        <end position="331"/>
    </location>
</feature>
<evidence type="ECO:0000313" key="9">
    <source>
        <dbReference type="EMBL" id="ROV89413.1"/>
    </source>
</evidence>
<dbReference type="Proteomes" id="UP000284375">
    <property type="component" value="Unassembled WGS sequence"/>
</dbReference>
<feature type="transmembrane region" description="Helical" evidence="7">
    <location>
        <begin position="223"/>
        <end position="246"/>
    </location>
</feature>
<feature type="transmembrane region" description="Helical" evidence="7">
    <location>
        <begin position="61"/>
        <end position="86"/>
    </location>
</feature>
<sequence length="400" mass="43968">MPATNFRQISPFAPRPGQDDVDSRQVILYALNITFMALVLVVMSVRIYVRVFISRKISLDDVLMVIGTVFTFGLSIASIIAATYGVGLHVADIPPDNIRPILQSIYFTRIFYNLGMSFVKAALLVFYLRLDPRRPMRLGLYIFIGITVAFNLASFFVFVFSCNPPAMFWGDVVAGGKCMKVESQLAFYNANGILNIIIDLGIYLVPIPMVWAIKMPFKQKLGVISIFALGLLSVAAGCVRFAYVLLLSNTADQYYFLANVLNWCGIEIYVAIMCSCVTAFKVLIKKYFPRVFGSTGASSGGQRFSRPSGSRSFGTKAGKATGHPSGSSHWAKLSSTNRVIISGSGRTSNDSEIEMVQGKIVRKTEIHMEHSEENTSTGNDKGLEYNYGDGSPYKADASVV</sequence>
<evidence type="ECO:0000256" key="4">
    <source>
        <dbReference type="ARBA" id="ARBA00023136"/>
    </source>
</evidence>
<dbReference type="AlphaFoldDB" id="A0A423VEK1"/>
<feature type="transmembrane region" description="Helical" evidence="7">
    <location>
        <begin position="192"/>
        <end position="211"/>
    </location>
</feature>
<dbReference type="EMBL" id="LJZO01000058">
    <property type="protein sequence ID" value="ROV89413.1"/>
    <property type="molecule type" value="Genomic_DNA"/>
</dbReference>
<dbReference type="GO" id="GO:0016020">
    <property type="term" value="C:membrane"/>
    <property type="evidence" value="ECO:0007669"/>
    <property type="project" value="UniProtKB-SubCell"/>
</dbReference>
<dbReference type="Pfam" id="PF20684">
    <property type="entry name" value="Fung_rhodopsin"/>
    <property type="match status" value="1"/>
</dbReference>
<reference evidence="9 10" key="1">
    <citation type="submission" date="2015-09" db="EMBL/GenBank/DDBJ databases">
        <title>Host preference determinants of Valsa canker pathogens revealed by comparative genomics.</title>
        <authorList>
            <person name="Yin Z."/>
            <person name="Huang L."/>
        </authorList>
    </citation>
    <scope>NUCLEOTIDE SEQUENCE [LARGE SCALE GENOMIC DNA]</scope>
    <source>
        <strain evidence="9 10">YSFL</strain>
    </source>
</reference>
<feature type="transmembrane region" description="Helical" evidence="7">
    <location>
        <begin position="26"/>
        <end position="49"/>
    </location>
</feature>
<evidence type="ECO:0000256" key="7">
    <source>
        <dbReference type="SAM" id="Phobius"/>
    </source>
</evidence>
<protein>
    <recommendedName>
        <fullName evidence="8">Rhodopsin domain-containing protein</fullName>
    </recommendedName>
</protein>
<accession>A0A423VEK1</accession>
<name>A0A423VEK1_CYTCH</name>
<keyword evidence="10" id="KW-1185">Reference proteome</keyword>
<comment type="similarity">
    <text evidence="5">Belongs to the SAT4 family.</text>
</comment>
<dbReference type="InterPro" id="IPR052337">
    <property type="entry name" value="SAT4-like"/>
</dbReference>
<gene>
    <name evidence="9" type="ORF">VSDG_08687</name>
</gene>
<dbReference type="PANTHER" id="PTHR33048">
    <property type="entry name" value="PTH11-LIKE INTEGRAL MEMBRANE PROTEIN (AFU_ORTHOLOGUE AFUA_5G11245)"/>
    <property type="match status" value="1"/>
</dbReference>
<comment type="subcellular location">
    <subcellularLocation>
        <location evidence="1">Membrane</location>
        <topology evidence="1">Multi-pass membrane protein</topology>
    </subcellularLocation>
</comment>
<keyword evidence="2 7" id="KW-0812">Transmembrane</keyword>
<feature type="compositionally biased region" description="Low complexity" evidence="6">
    <location>
        <begin position="300"/>
        <end position="314"/>
    </location>
</feature>
<evidence type="ECO:0000256" key="1">
    <source>
        <dbReference type="ARBA" id="ARBA00004141"/>
    </source>
</evidence>
<evidence type="ECO:0000256" key="5">
    <source>
        <dbReference type="ARBA" id="ARBA00038359"/>
    </source>
</evidence>
<dbReference type="STRING" id="252740.A0A423VEK1"/>
<keyword evidence="4 7" id="KW-0472">Membrane</keyword>
<comment type="caution">
    <text evidence="9">The sequence shown here is derived from an EMBL/GenBank/DDBJ whole genome shotgun (WGS) entry which is preliminary data.</text>
</comment>
<feature type="transmembrane region" description="Helical" evidence="7">
    <location>
        <begin position="140"/>
        <end position="160"/>
    </location>
</feature>
<proteinExistence type="inferred from homology"/>
<dbReference type="OrthoDB" id="5273647at2759"/>
<organism evidence="9 10">
    <name type="scientific">Cytospora chrysosperma</name>
    <name type="common">Cytospora canker fungus</name>
    <name type="synonym">Sphaeria chrysosperma</name>
    <dbReference type="NCBI Taxonomy" id="252740"/>
    <lineage>
        <taxon>Eukaryota</taxon>
        <taxon>Fungi</taxon>
        <taxon>Dikarya</taxon>
        <taxon>Ascomycota</taxon>
        <taxon>Pezizomycotina</taxon>
        <taxon>Sordariomycetes</taxon>
        <taxon>Sordariomycetidae</taxon>
        <taxon>Diaporthales</taxon>
        <taxon>Cytosporaceae</taxon>
        <taxon>Cytospora</taxon>
    </lineage>
</organism>
<evidence type="ECO:0000256" key="6">
    <source>
        <dbReference type="SAM" id="MobiDB-lite"/>
    </source>
</evidence>
<feature type="transmembrane region" description="Helical" evidence="7">
    <location>
        <begin position="266"/>
        <end position="284"/>
    </location>
</feature>
<feature type="region of interest" description="Disordered" evidence="6">
    <location>
        <begin position="369"/>
        <end position="400"/>
    </location>
</feature>
<dbReference type="InterPro" id="IPR049326">
    <property type="entry name" value="Rhodopsin_dom_fungi"/>
</dbReference>
<evidence type="ECO:0000259" key="8">
    <source>
        <dbReference type="Pfam" id="PF20684"/>
    </source>
</evidence>
<evidence type="ECO:0000256" key="2">
    <source>
        <dbReference type="ARBA" id="ARBA00022692"/>
    </source>
</evidence>
<dbReference type="PANTHER" id="PTHR33048:SF129">
    <property type="entry name" value="INTEGRAL MEMBRANE PROTEIN-RELATED"/>
    <property type="match status" value="1"/>
</dbReference>